<dbReference type="InterPro" id="IPR026341">
    <property type="entry name" value="T9SS_type_B"/>
</dbReference>
<feature type="chain" id="PRO_5029680898" evidence="1">
    <location>
        <begin position="23"/>
        <end position="454"/>
    </location>
</feature>
<evidence type="ECO:0000313" key="2">
    <source>
        <dbReference type="EMBL" id="QKG79165.1"/>
    </source>
</evidence>
<dbReference type="SUPFAM" id="SSF48726">
    <property type="entry name" value="Immunoglobulin"/>
    <property type="match status" value="1"/>
</dbReference>
<proteinExistence type="predicted"/>
<evidence type="ECO:0000313" key="3">
    <source>
        <dbReference type="Proteomes" id="UP000500961"/>
    </source>
</evidence>
<feature type="signal peptide" evidence="1">
    <location>
        <begin position="1"/>
        <end position="22"/>
    </location>
</feature>
<accession>A0A7D4CQ40</accession>
<keyword evidence="3" id="KW-1185">Reference proteome</keyword>
<protein>
    <submittedName>
        <fullName evidence="2">T9SS type B sorting domain-containing protein</fullName>
    </submittedName>
</protein>
<dbReference type="Gene3D" id="2.60.40.4070">
    <property type="match status" value="1"/>
</dbReference>
<dbReference type="NCBIfam" id="TIGR04131">
    <property type="entry name" value="Bac_Flav_CTERM"/>
    <property type="match status" value="1"/>
</dbReference>
<dbReference type="RefSeq" id="WP_173072683.1">
    <property type="nucleotide sequence ID" value="NZ_CP041345.1"/>
</dbReference>
<organism evidence="2 3">
    <name type="scientific">Tenuifilum thalassicum</name>
    <dbReference type="NCBI Taxonomy" id="2590900"/>
    <lineage>
        <taxon>Bacteria</taxon>
        <taxon>Pseudomonadati</taxon>
        <taxon>Bacteroidota</taxon>
        <taxon>Bacteroidia</taxon>
        <taxon>Bacteroidales</taxon>
        <taxon>Tenuifilaceae</taxon>
        <taxon>Tenuifilum</taxon>
    </lineage>
</organism>
<dbReference type="InterPro" id="IPR036179">
    <property type="entry name" value="Ig-like_dom_sf"/>
</dbReference>
<name>A0A7D4CQ40_9BACT</name>
<keyword evidence="1" id="KW-0732">Signal</keyword>
<dbReference type="KEGG" id="ttz:FHG85_02430"/>
<dbReference type="Pfam" id="PF13585">
    <property type="entry name" value="CHU_C"/>
    <property type="match status" value="1"/>
</dbReference>
<reference evidence="2 3" key="1">
    <citation type="submission" date="2019-07" db="EMBL/GenBank/DDBJ databases">
        <title>Thalassofilum flectens gen. nov., sp. nov., a novel moderate thermophilic anaerobe from a shallow sea hot spring in Kunashir Island (Russia), representing a new family in the order Bacteroidales, and proposal of Thalassofilacea fam. nov.</title>
        <authorList>
            <person name="Kochetkova T.V."/>
            <person name="Podosokorskaya O.A."/>
            <person name="Novikov A."/>
            <person name="Elcheninov A.G."/>
            <person name="Toshchakov S.V."/>
            <person name="Kublanov I.V."/>
        </authorList>
    </citation>
    <scope>NUCLEOTIDE SEQUENCE [LARGE SCALE GENOMIC DNA]</scope>
    <source>
        <strain evidence="2 3">38-H</strain>
    </source>
</reference>
<dbReference type="Proteomes" id="UP000500961">
    <property type="component" value="Chromosome"/>
</dbReference>
<gene>
    <name evidence="2" type="ORF">FHG85_02430</name>
</gene>
<dbReference type="EMBL" id="CP041345">
    <property type="protein sequence ID" value="QKG79165.1"/>
    <property type="molecule type" value="Genomic_DNA"/>
</dbReference>
<sequence length="454" mass="51446">MRAIQTVIAFFTFLAGTISIHAQVVAPGRDLSLLTEYVNTTKQDSIFVFYGSTGNLSAAHSTGNPSTFKWYRYNTDSLKFKLFAEESNLSQSLKESLAEGGYRVEITDNTDSTETYTCWLFTDDVTLNNIEIDNNCEFLELNPITTPSSYNIPYDRFAYFDLSRNPNRENNTYGKQYFDNITWTSSDSRIDVSQEKQLRLVIEEPAPLYNSSYTITIVNPFGRTLSLSTPEITAIATKADDLIQVDEDGSWKDWDSNGEYEALLGLRLESKSLNCDSIYWKMTTKKIEPLGDFNYVIWRDSSLIATRNDAYPDKNIMVPGYYTIYHYSVNTSSGCIDSIITDIKVDSSKLSADIIPNVFSPNGDGINDRFVFSDTDASIRSISSFSIKIFSRSGKLVYEYSGNPHDWEGWDGKTNIGTDAAEGVYYFIIEARGWDNRKFARGPYKGFLHLFRGK</sequence>
<dbReference type="AlphaFoldDB" id="A0A7D4CQ40"/>
<evidence type="ECO:0000256" key="1">
    <source>
        <dbReference type="SAM" id="SignalP"/>
    </source>
</evidence>